<dbReference type="AlphaFoldDB" id="A0A176VG50"/>
<dbReference type="Pfam" id="PF02797">
    <property type="entry name" value="Chal_sti_synt_C"/>
    <property type="match status" value="1"/>
</dbReference>
<evidence type="ECO:0000256" key="1">
    <source>
        <dbReference type="ARBA" id="ARBA00005531"/>
    </source>
</evidence>
<protein>
    <recommendedName>
        <fullName evidence="2">Chalcone/stilbene synthase C-terminal domain-containing protein</fullName>
    </recommendedName>
</protein>
<dbReference type="SUPFAM" id="SSF53901">
    <property type="entry name" value="Thiolase-like"/>
    <property type="match status" value="1"/>
</dbReference>
<sequence>MQVPIRARVSSVRTLRVKARSGHSTPILRGRLAIGSIEEYTEGDMARPSKSRSIKVDTAQGARYGIAEVSLRVAKTLSLKPEKMEATRDVLYNYGNMSGASVLFVLDQMRRRSAEKKSSTTGEGCEWGLVVGFGPGLTIEVSVLKAIATGN</sequence>
<evidence type="ECO:0000259" key="2">
    <source>
        <dbReference type="Pfam" id="PF02797"/>
    </source>
</evidence>
<evidence type="ECO:0000313" key="3">
    <source>
        <dbReference type="EMBL" id="OAE19291.1"/>
    </source>
</evidence>
<name>A0A176VG50_MARPO</name>
<gene>
    <name evidence="3" type="ORF">AXG93_1860s1000</name>
</gene>
<keyword evidence="4" id="KW-1185">Reference proteome</keyword>
<organism evidence="3 4">
    <name type="scientific">Marchantia polymorpha subsp. ruderalis</name>
    <dbReference type="NCBI Taxonomy" id="1480154"/>
    <lineage>
        <taxon>Eukaryota</taxon>
        <taxon>Viridiplantae</taxon>
        <taxon>Streptophyta</taxon>
        <taxon>Embryophyta</taxon>
        <taxon>Marchantiophyta</taxon>
        <taxon>Marchantiopsida</taxon>
        <taxon>Marchantiidae</taxon>
        <taxon>Marchantiales</taxon>
        <taxon>Marchantiaceae</taxon>
        <taxon>Marchantia</taxon>
    </lineage>
</organism>
<dbReference type="PANTHER" id="PTHR11877:SF14">
    <property type="entry name" value="CHALCONE SYNTHASE"/>
    <property type="match status" value="1"/>
</dbReference>
<proteinExistence type="inferred from homology"/>
<dbReference type="EMBL" id="LVLJ01003902">
    <property type="protein sequence ID" value="OAE19291.1"/>
    <property type="molecule type" value="Genomic_DNA"/>
</dbReference>
<dbReference type="PANTHER" id="PTHR11877">
    <property type="entry name" value="HYDROXYMETHYLGLUTARYL-COA SYNTHASE"/>
    <property type="match status" value="1"/>
</dbReference>
<dbReference type="InterPro" id="IPR012328">
    <property type="entry name" value="Chalcone/stilbene_synt_C"/>
</dbReference>
<comment type="caution">
    <text evidence="3">The sequence shown here is derived from an EMBL/GenBank/DDBJ whole genome shotgun (WGS) entry which is preliminary data.</text>
</comment>
<dbReference type="GO" id="GO:0016747">
    <property type="term" value="F:acyltransferase activity, transferring groups other than amino-acyl groups"/>
    <property type="evidence" value="ECO:0007669"/>
    <property type="project" value="InterPro"/>
</dbReference>
<reference evidence="3" key="1">
    <citation type="submission" date="2016-03" db="EMBL/GenBank/DDBJ databases">
        <title>Mechanisms controlling the formation of the plant cell surface in tip-growing cells are functionally conserved among land plants.</title>
        <authorList>
            <person name="Honkanen S."/>
            <person name="Jones V.A."/>
            <person name="Morieri G."/>
            <person name="Champion C."/>
            <person name="Hetherington A.J."/>
            <person name="Kelly S."/>
            <person name="Saint-Marcoux D."/>
            <person name="Proust H."/>
            <person name="Prescott H."/>
            <person name="Dolan L."/>
        </authorList>
    </citation>
    <scope>NUCLEOTIDE SEQUENCE [LARGE SCALE GENOMIC DNA]</scope>
    <source>
        <tissue evidence="3">Whole gametophyte</tissue>
    </source>
</reference>
<dbReference type="Proteomes" id="UP000077202">
    <property type="component" value="Unassembled WGS sequence"/>
</dbReference>
<feature type="domain" description="Chalcone/stilbene synthase C-terminal" evidence="2">
    <location>
        <begin position="72"/>
        <end position="147"/>
    </location>
</feature>
<evidence type="ECO:0000313" key="4">
    <source>
        <dbReference type="Proteomes" id="UP000077202"/>
    </source>
</evidence>
<dbReference type="InterPro" id="IPR016039">
    <property type="entry name" value="Thiolase-like"/>
</dbReference>
<dbReference type="Gene3D" id="3.40.47.10">
    <property type="match status" value="1"/>
</dbReference>
<dbReference type="InterPro" id="IPR011141">
    <property type="entry name" value="Polyketide_synthase_type-III"/>
</dbReference>
<accession>A0A176VG50</accession>
<dbReference type="GO" id="GO:0030639">
    <property type="term" value="P:polyketide biosynthetic process"/>
    <property type="evidence" value="ECO:0007669"/>
    <property type="project" value="TreeGrafter"/>
</dbReference>
<comment type="similarity">
    <text evidence="1">Belongs to the thiolase-like superfamily. Chalcone/stilbene synthases family.</text>
</comment>